<gene>
    <name evidence="1" type="ORF">FC40_GL000300</name>
</gene>
<keyword evidence="2" id="KW-1185">Reference proteome</keyword>
<comment type="caution">
    <text evidence="1">The sequence shown here is derived from an EMBL/GenBank/DDBJ whole genome shotgun (WGS) entry which is preliminary data.</text>
</comment>
<proteinExistence type="predicted"/>
<sequence>MFLNQLTNKEKIAFISLSIHTSNANGEFAEEEKAMIQQYCKEMDMPFYDASSAVPMEDVIAAFKESDVQHKKIVLLETLGLVHSDSDFDTDEKEFVNNFAKEIGLTKEDVTKQTEAIKQYFDALKAVTEAIA</sequence>
<dbReference type="RefSeq" id="WP_025022844.1">
    <property type="nucleotide sequence ID" value="NZ_AZGD01000009.1"/>
</dbReference>
<dbReference type="EMBL" id="AZGD01000009">
    <property type="protein sequence ID" value="KRM20199.1"/>
    <property type="molecule type" value="Genomic_DNA"/>
</dbReference>
<dbReference type="STRING" id="1423755.FC40_GL000300"/>
<dbReference type="AlphaFoldDB" id="A0A0R1WQQ2"/>
<dbReference type="OrthoDB" id="1934251at2"/>
<accession>A0A0R1WQQ2</accession>
<reference evidence="1 2" key="1">
    <citation type="journal article" date="2015" name="Genome Announc.">
        <title>Expanding the biotechnology potential of lactobacilli through comparative genomics of 213 strains and associated genera.</title>
        <authorList>
            <person name="Sun Z."/>
            <person name="Harris H.M."/>
            <person name="McCann A."/>
            <person name="Guo C."/>
            <person name="Argimon S."/>
            <person name="Zhang W."/>
            <person name="Yang X."/>
            <person name="Jeffery I.B."/>
            <person name="Cooney J.C."/>
            <person name="Kagawa T.F."/>
            <person name="Liu W."/>
            <person name="Song Y."/>
            <person name="Salvetti E."/>
            <person name="Wrobel A."/>
            <person name="Rasinkangas P."/>
            <person name="Parkhill J."/>
            <person name="Rea M.C."/>
            <person name="O'Sullivan O."/>
            <person name="Ritari J."/>
            <person name="Douillard F.P."/>
            <person name="Paul Ross R."/>
            <person name="Yang R."/>
            <person name="Briner A.E."/>
            <person name="Felis G.E."/>
            <person name="de Vos W.M."/>
            <person name="Barrangou R."/>
            <person name="Klaenhammer T.R."/>
            <person name="Caufield P.W."/>
            <person name="Cui Y."/>
            <person name="Zhang H."/>
            <person name="O'Toole P.W."/>
        </authorList>
    </citation>
    <scope>NUCLEOTIDE SEQUENCE [LARGE SCALE GENOMIC DNA]</scope>
    <source>
        <strain evidence="1 2">DSM 18933</strain>
    </source>
</reference>
<evidence type="ECO:0000313" key="1">
    <source>
        <dbReference type="EMBL" id="KRM20199.1"/>
    </source>
</evidence>
<evidence type="ECO:0008006" key="3">
    <source>
        <dbReference type="Google" id="ProtNLM"/>
    </source>
</evidence>
<dbReference type="Gene3D" id="1.10.3680.10">
    <property type="entry name" value="TerB-like"/>
    <property type="match status" value="1"/>
</dbReference>
<dbReference type="eggNOG" id="COG4103">
    <property type="taxonomic scope" value="Bacteria"/>
</dbReference>
<dbReference type="PATRIC" id="fig|1423755.3.peg.328"/>
<evidence type="ECO:0000313" key="2">
    <source>
        <dbReference type="Proteomes" id="UP000051054"/>
    </source>
</evidence>
<organism evidence="1 2">
    <name type="scientific">Ligilactobacillus hayakitensis DSM 18933 = JCM 14209</name>
    <dbReference type="NCBI Taxonomy" id="1423755"/>
    <lineage>
        <taxon>Bacteria</taxon>
        <taxon>Bacillati</taxon>
        <taxon>Bacillota</taxon>
        <taxon>Bacilli</taxon>
        <taxon>Lactobacillales</taxon>
        <taxon>Lactobacillaceae</taxon>
        <taxon>Ligilactobacillus</taxon>
    </lineage>
</organism>
<dbReference type="Proteomes" id="UP000051054">
    <property type="component" value="Unassembled WGS sequence"/>
</dbReference>
<dbReference type="InterPro" id="IPR029024">
    <property type="entry name" value="TerB-like"/>
</dbReference>
<protein>
    <recommendedName>
        <fullName evidence="3">Co-chaperone DjlA N-terminal domain-containing protein</fullName>
    </recommendedName>
</protein>
<name>A0A0R1WQQ2_9LACO</name>
<dbReference type="SUPFAM" id="SSF158682">
    <property type="entry name" value="TerB-like"/>
    <property type="match status" value="1"/>
</dbReference>